<evidence type="ECO:0000256" key="3">
    <source>
        <dbReference type="ARBA" id="ARBA00023237"/>
    </source>
</evidence>
<dbReference type="Proteomes" id="UP000446786">
    <property type="component" value="Unassembled WGS sequence"/>
</dbReference>
<keyword evidence="2 4" id="KW-0472">Membrane</keyword>
<dbReference type="PANTHER" id="PTHR30329:SF21">
    <property type="entry name" value="LIPOPROTEIN YIAD-RELATED"/>
    <property type="match status" value="1"/>
</dbReference>
<dbReference type="SUPFAM" id="SSF103088">
    <property type="entry name" value="OmpA-like"/>
    <property type="match status" value="1"/>
</dbReference>
<feature type="chain" id="PRO_5044663622" evidence="6">
    <location>
        <begin position="17"/>
        <end position="204"/>
    </location>
</feature>
<dbReference type="InterPro" id="IPR050330">
    <property type="entry name" value="Bact_OuterMem_StrucFunc"/>
</dbReference>
<dbReference type="PRINTS" id="PR01021">
    <property type="entry name" value="OMPADOMAIN"/>
</dbReference>
<dbReference type="RefSeq" id="WP_160778328.1">
    <property type="nucleotide sequence ID" value="NZ_BAAAZF010000001.1"/>
</dbReference>
<dbReference type="CDD" id="cd07185">
    <property type="entry name" value="OmpA_C-like"/>
    <property type="match status" value="1"/>
</dbReference>
<feature type="domain" description="OmpA-like" evidence="7">
    <location>
        <begin position="52"/>
        <end position="175"/>
    </location>
</feature>
<feature type="signal peptide" evidence="6">
    <location>
        <begin position="1"/>
        <end position="16"/>
    </location>
</feature>
<dbReference type="PANTHER" id="PTHR30329">
    <property type="entry name" value="STATOR ELEMENT OF FLAGELLAR MOTOR COMPLEX"/>
    <property type="match status" value="1"/>
</dbReference>
<evidence type="ECO:0000256" key="1">
    <source>
        <dbReference type="ARBA" id="ARBA00004442"/>
    </source>
</evidence>
<dbReference type="InterPro" id="IPR006665">
    <property type="entry name" value="OmpA-like"/>
</dbReference>
<reference evidence="8 10" key="1">
    <citation type="submission" date="2019-12" db="EMBL/GenBank/DDBJ databases">
        <title>Genomic-based taxomic classification of the family Erythrobacteraceae.</title>
        <authorList>
            <person name="Xu L."/>
        </authorList>
    </citation>
    <scope>NUCLEOTIDE SEQUENCE [LARGE SCALE GENOMIC DNA]</scope>
    <source>
        <strain evidence="8 10">JCM 16677</strain>
    </source>
</reference>
<proteinExistence type="predicted"/>
<dbReference type="GO" id="GO:0009279">
    <property type="term" value="C:cell outer membrane"/>
    <property type="evidence" value="ECO:0007669"/>
    <property type="project" value="UniProtKB-SubCell"/>
</dbReference>
<name>A0A845AVG5_9SPHN</name>
<keyword evidence="3" id="KW-0998">Cell outer membrane</keyword>
<keyword evidence="6" id="KW-0732">Signal</keyword>
<comment type="subcellular location">
    <subcellularLocation>
        <location evidence="1">Cell outer membrane</location>
    </subcellularLocation>
</comment>
<evidence type="ECO:0000256" key="4">
    <source>
        <dbReference type="PROSITE-ProRule" id="PRU00473"/>
    </source>
</evidence>
<dbReference type="PROSITE" id="PS51123">
    <property type="entry name" value="OMPA_2"/>
    <property type="match status" value="1"/>
</dbReference>
<dbReference type="Gene3D" id="3.30.1330.60">
    <property type="entry name" value="OmpA-like domain"/>
    <property type="match status" value="1"/>
</dbReference>
<dbReference type="PROSITE" id="PS51257">
    <property type="entry name" value="PROKAR_LIPOPROTEIN"/>
    <property type="match status" value="1"/>
</dbReference>
<dbReference type="InterPro" id="IPR036737">
    <property type="entry name" value="OmpA-like_sf"/>
</dbReference>
<evidence type="ECO:0000256" key="5">
    <source>
        <dbReference type="SAM" id="MobiDB-lite"/>
    </source>
</evidence>
<dbReference type="EMBL" id="WTYE01000001">
    <property type="protein sequence ID" value="MXP33578.1"/>
    <property type="molecule type" value="Genomic_DNA"/>
</dbReference>
<keyword evidence="10" id="KW-1185">Reference proteome</keyword>
<accession>A0A845AVG5</accession>
<dbReference type="EMBL" id="WTYE01000001">
    <property type="protein sequence ID" value="MXP30818.1"/>
    <property type="molecule type" value="Genomic_DNA"/>
</dbReference>
<dbReference type="InterPro" id="IPR006664">
    <property type="entry name" value="OMP_bac"/>
</dbReference>
<gene>
    <name evidence="8" type="ORF">GRI94_03160</name>
    <name evidence="9" type="ORF">GRI94_17250</name>
</gene>
<dbReference type="OrthoDB" id="9814546at2"/>
<feature type="region of interest" description="Disordered" evidence="5">
    <location>
        <begin position="180"/>
        <end position="204"/>
    </location>
</feature>
<organism evidence="8 10">
    <name type="scientific">Parerythrobacter jejuensis</name>
    <dbReference type="NCBI Taxonomy" id="795812"/>
    <lineage>
        <taxon>Bacteria</taxon>
        <taxon>Pseudomonadati</taxon>
        <taxon>Pseudomonadota</taxon>
        <taxon>Alphaproteobacteria</taxon>
        <taxon>Sphingomonadales</taxon>
        <taxon>Erythrobacteraceae</taxon>
        <taxon>Parerythrobacter</taxon>
    </lineage>
</organism>
<evidence type="ECO:0000256" key="2">
    <source>
        <dbReference type="ARBA" id="ARBA00023136"/>
    </source>
</evidence>
<evidence type="ECO:0000313" key="10">
    <source>
        <dbReference type="Proteomes" id="UP000446786"/>
    </source>
</evidence>
<evidence type="ECO:0000313" key="9">
    <source>
        <dbReference type="EMBL" id="MXP33578.1"/>
    </source>
</evidence>
<comment type="caution">
    <text evidence="8">The sequence shown here is derived from an EMBL/GenBank/DDBJ whole genome shotgun (WGS) entry which is preliminary data.</text>
</comment>
<sequence>MRSVLILGLSSLALLACGDTTDADPTVVDDVEASPSTTEPVSIIRPDIEEARMVPLEPLALTISFGKSGDELDDTAVALLEDMLASRQFEAGGAITIGGHSDAGGDDAVNQRMSQSRADAVKAWLVGQDVPEDRITTIAFGEQNPVAPNALPDGEPNEPGRIANRRVEIRIAVPEGMMVEAEPKSLTDAVSADDQDVGEATPES</sequence>
<dbReference type="Pfam" id="PF00691">
    <property type="entry name" value="OmpA"/>
    <property type="match status" value="1"/>
</dbReference>
<evidence type="ECO:0000256" key="6">
    <source>
        <dbReference type="SAM" id="SignalP"/>
    </source>
</evidence>
<evidence type="ECO:0000313" key="8">
    <source>
        <dbReference type="EMBL" id="MXP30818.1"/>
    </source>
</evidence>
<protein>
    <submittedName>
        <fullName evidence="8">OmpA family protein</fullName>
    </submittedName>
</protein>
<evidence type="ECO:0000259" key="7">
    <source>
        <dbReference type="PROSITE" id="PS51123"/>
    </source>
</evidence>
<dbReference type="AlphaFoldDB" id="A0A845AVG5"/>